<feature type="domain" description="RxLR effector PexRD54 WY" evidence="8">
    <location>
        <begin position="484"/>
        <end position="524"/>
    </location>
</feature>
<dbReference type="InterPro" id="IPR054463">
    <property type="entry name" value="PexRD54_WY"/>
</dbReference>
<dbReference type="EMBL" id="JAGDFM010000047">
    <property type="protein sequence ID" value="KAG7389268.1"/>
    <property type="molecule type" value="Genomic_DNA"/>
</dbReference>
<evidence type="ECO:0000259" key="8">
    <source>
        <dbReference type="Pfam" id="PF22748"/>
    </source>
</evidence>
<evidence type="ECO:0000256" key="4">
    <source>
        <dbReference type="ARBA" id="ARBA00022525"/>
    </source>
</evidence>
<dbReference type="GO" id="GO:0005576">
    <property type="term" value="C:extracellular region"/>
    <property type="evidence" value="ECO:0007669"/>
    <property type="project" value="UniProtKB-SubCell"/>
</dbReference>
<evidence type="ECO:0000313" key="9">
    <source>
        <dbReference type="EMBL" id="KAG7389268.1"/>
    </source>
</evidence>
<comment type="caution">
    <text evidence="9">The sequence shown here is derived from an EMBL/GenBank/DDBJ whole genome shotgun (WGS) entry which is preliminary data.</text>
</comment>
<comment type="subcellular location">
    <subcellularLocation>
        <location evidence="1">Host cell</location>
    </subcellularLocation>
    <subcellularLocation>
        <location evidence="2">Secreted</location>
    </subcellularLocation>
</comment>
<dbReference type="OrthoDB" id="123961at2759"/>
<keyword evidence="6" id="KW-0843">Virulence</keyword>
<feature type="chain" id="PRO_5035764896" description="RxLR effector PexRD54 WY domain-containing protein" evidence="7">
    <location>
        <begin position="21"/>
        <end position="710"/>
    </location>
</feature>
<keyword evidence="4" id="KW-0964">Secreted</keyword>
<keyword evidence="5 7" id="KW-0732">Signal</keyword>
<proteinExistence type="inferred from homology"/>
<feature type="domain" description="RxLR effector PexRD54 WY" evidence="8">
    <location>
        <begin position="578"/>
        <end position="616"/>
    </location>
</feature>
<dbReference type="Pfam" id="PF16810">
    <property type="entry name" value="RXLR"/>
    <property type="match status" value="1"/>
</dbReference>
<feature type="signal peptide" evidence="7">
    <location>
        <begin position="1"/>
        <end position="20"/>
    </location>
</feature>
<evidence type="ECO:0000256" key="5">
    <source>
        <dbReference type="ARBA" id="ARBA00022729"/>
    </source>
</evidence>
<dbReference type="Proteomes" id="UP000694044">
    <property type="component" value="Unassembled WGS sequence"/>
</dbReference>
<evidence type="ECO:0000256" key="2">
    <source>
        <dbReference type="ARBA" id="ARBA00004613"/>
    </source>
</evidence>
<comment type="similarity">
    <text evidence="3">Belongs to the RxLR effector family.</text>
</comment>
<dbReference type="AlphaFoldDB" id="A0A8T1W956"/>
<organism evidence="9 10">
    <name type="scientific">Phytophthora pseudosyringae</name>
    <dbReference type="NCBI Taxonomy" id="221518"/>
    <lineage>
        <taxon>Eukaryota</taxon>
        <taxon>Sar</taxon>
        <taxon>Stramenopiles</taxon>
        <taxon>Oomycota</taxon>
        <taxon>Peronosporomycetes</taxon>
        <taxon>Peronosporales</taxon>
        <taxon>Peronosporaceae</taxon>
        <taxon>Phytophthora</taxon>
    </lineage>
</organism>
<evidence type="ECO:0000256" key="1">
    <source>
        <dbReference type="ARBA" id="ARBA00004340"/>
    </source>
</evidence>
<evidence type="ECO:0000313" key="10">
    <source>
        <dbReference type="Proteomes" id="UP000694044"/>
    </source>
</evidence>
<dbReference type="Pfam" id="PF22748">
    <property type="entry name" value="PexRD54_WY"/>
    <property type="match status" value="3"/>
</dbReference>
<dbReference type="GO" id="GO:0043657">
    <property type="term" value="C:host cell"/>
    <property type="evidence" value="ECO:0007669"/>
    <property type="project" value="UniProtKB-SubCell"/>
</dbReference>
<protein>
    <recommendedName>
        <fullName evidence="8">RxLR effector PexRD54 WY domain-containing protein</fullName>
    </recommendedName>
</protein>
<reference evidence="9" key="1">
    <citation type="submission" date="2021-02" db="EMBL/GenBank/DDBJ databases">
        <authorList>
            <person name="Palmer J.M."/>
        </authorList>
    </citation>
    <scope>NUCLEOTIDE SEQUENCE</scope>
    <source>
        <strain evidence="9">SCRP734</strain>
    </source>
</reference>
<accession>A0A8T1W956</accession>
<evidence type="ECO:0000256" key="6">
    <source>
        <dbReference type="ARBA" id="ARBA00023026"/>
    </source>
</evidence>
<feature type="domain" description="RxLR effector PexRD54 WY" evidence="8">
    <location>
        <begin position="393"/>
        <end position="434"/>
    </location>
</feature>
<gene>
    <name evidence="9" type="ORF">PHYPSEUDO_010826</name>
</gene>
<name>A0A8T1W956_9STRA</name>
<evidence type="ECO:0000256" key="3">
    <source>
        <dbReference type="ARBA" id="ARBA00010400"/>
    </source>
</evidence>
<sequence>MRLPRVLLLAAVALVASADAASSHVTIPDGRGLAHSPMDKWHGTKRFLRIHESDDEERAISSPSVEMLQGWLKKGLISGGAVELLSLGNKADDLLTGSLLNAWVSYVKVFNKENPTEKMSMIKTLTTRFEDEALSTMIETSKRSAKTAAIANKVQGKQFQYWAGAGRTPDDIFALLKLNTAKSLLFDQPPVATWLKYMDDFSKSNAGSHFSAVATLRKYYSDEALAKMIAVAAKSPKTSDAAKRVETELLRSWFNSMKSQTDIVRLLNLHKAGLQASKSPLFPIWTKYVDLFNKVDPRFKMEMLQDWLKKGLITDDTFVLLTLGKAADEHLNGSLLSAWASYIKVFNKENPTEKMSLLATLTARFGDEAVSTMIEAAKKVPKSASIANSVQSEQIQHWLTTGKLPDDIFVLLKLNTAKTRLFDQPQLNTWVKYVDEFNEANSKIKTSLFSALATRYSEATLAQMLVVAKKTSGSESLAIRIQAEQTQFWLRADKLPDDVYRMLKLNKLGTTFLNSPIFVAWVKYTDEFRKINPGTKLTTVATLRNYYTDKTLVSLFIKASESTKTASIGKRLQTEMLREWYITVTPPVHVFKLLSLQKTGLKVFESPLYTVWTNYIAFVKKADNSFKGDLLTMLRRNYGDEMLSNVLIAAGRVQGTTDTAQKLQKELFGLWRAAKVHPTSVYNMLHVERVSNNSPTRAFFSEYIKAYAKA</sequence>
<dbReference type="InterPro" id="IPR031825">
    <property type="entry name" value="RXLR"/>
</dbReference>
<evidence type="ECO:0000256" key="7">
    <source>
        <dbReference type="SAM" id="SignalP"/>
    </source>
</evidence>
<keyword evidence="10" id="KW-1185">Reference proteome</keyword>